<dbReference type="GO" id="GO:0016539">
    <property type="term" value="P:intein-mediated protein splicing"/>
    <property type="evidence" value="ECO:0007669"/>
    <property type="project" value="InterPro"/>
</dbReference>
<evidence type="ECO:0000313" key="4">
    <source>
        <dbReference type="Proteomes" id="UP000247498"/>
    </source>
</evidence>
<dbReference type="PROSITE" id="PS50817">
    <property type="entry name" value="INTEIN_N_TER"/>
    <property type="match status" value="1"/>
</dbReference>
<dbReference type="SUPFAM" id="SSF51294">
    <property type="entry name" value="Hedgehog/intein (Hint) domain"/>
    <property type="match status" value="1"/>
</dbReference>
<dbReference type="CDD" id="cd00081">
    <property type="entry name" value="Hint"/>
    <property type="match status" value="1"/>
</dbReference>
<feature type="chain" id="PRO_5015930034" description="Hint domain-containing protein" evidence="1">
    <location>
        <begin position="20"/>
        <end position="550"/>
    </location>
</feature>
<organism evidence="3 4">
    <name type="scientific">Raphidocelis subcapitata</name>
    <dbReference type="NCBI Taxonomy" id="307507"/>
    <lineage>
        <taxon>Eukaryota</taxon>
        <taxon>Viridiplantae</taxon>
        <taxon>Chlorophyta</taxon>
        <taxon>core chlorophytes</taxon>
        <taxon>Chlorophyceae</taxon>
        <taxon>CS clade</taxon>
        <taxon>Sphaeropleales</taxon>
        <taxon>Selenastraceae</taxon>
        <taxon>Raphidocelis</taxon>
    </lineage>
</organism>
<dbReference type="InterPro" id="IPR006141">
    <property type="entry name" value="Intein_N"/>
</dbReference>
<dbReference type="InterPro" id="IPR036844">
    <property type="entry name" value="Hint_dom_sf"/>
</dbReference>
<dbReference type="GO" id="GO:0016540">
    <property type="term" value="P:protein autoprocessing"/>
    <property type="evidence" value="ECO:0007669"/>
    <property type="project" value="InterPro"/>
</dbReference>
<sequence>MRAFVAFVVLLAAAAVAEAGEADSAGDACVQQLSAASEQCSAALNGANKVAYARLDRLFGTRGNSAFRLDAGRFFRMSVSFTQSSVSVPEPCCRAAAEVLSQRFQDECACRGEVVQHTKWIDKELMDYYRDFLTASCGLGERSKEWKTCGLTSDGFVAKAQEQAFGIPEWVDKLVTAGKTAVTTAAGAAGAAAGAATGVATGVAANAAGAAWRVGSSIPQPFGRRLQGDQCSANNAAGDKVAQNTAGAPFYFLCPPSKGHCSGSECVHGRTQAVSRGEWATCADLGGCSSGSGCFPAAATVQLEGGQSKRMDQLAVGDRVLALASDGALKYEDVYFFGHRDAASDAAFVRLGLDGGAELLLTPDHFVPVLRAGSEAAARAPLAAEALAGARMTYARAVTAGDVLAVADGAGGLRAASVISSEAVRARGLFNPYTLGGTIVVDGVLASAHSGWLIDGAAAALGASHALPAVFQALFAPLRALYAAAGPEFMSRFGDALAVAALRLEAGALGLAAGPAAAAAAPAAAAAATAVAVAAGAGAALKRRGAAARI</sequence>
<dbReference type="OrthoDB" id="411926at2759"/>
<dbReference type="AlphaFoldDB" id="A0A2V0NNQ2"/>
<dbReference type="PANTHER" id="PTHR46706">
    <property type="entry name" value="PROTEIN QUA-1-RELATED"/>
    <property type="match status" value="1"/>
</dbReference>
<gene>
    <name evidence="3" type="ORF">Rsub_01358</name>
</gene>
<dbReference type="Pfam" id="PF01079">
    <property type="entry name" value="Hint"/>
    <property type="match status" value="1"/>
</dbReference>
<evidence type="ECO:0000256" key="1">
    <source>
        <dbReference type="SAM" id="SignalP"/>
    </source>
</evidence>
<reference evidence="3 4" key="1">
    <citation type="journal article" date="2018" name="Sci. Rep.">
        <title>Raphidocelis subcapitata (=Pseudokirchneriella subcapitata) provides an insight into genome evolution and environmental adaptations in the Sphaeropleales.</title>
        <authorList>
            <person name="Suzuki S."/>
            <person name="Yamaguchi H."/>
            <person name="Nakajima N."/>
            <person name="Kawachi M."/>
        </authorList>
    </citation>
    <scope>NUCLEOTIDE SEQUENCE [LARGE SCALE GENOMIC DNA]</scope>
    <source>
        <strain evidence="3 4">NIES-35</strain>
    </source>
</reference>
<dbReference type="SMART" id="SM00306">
    <property type="entry name" value="HintN"/>
    <property type="match status" value="1"/>
</dbReference>
<feature type="domain" description="Hint" evidence="2">
    <location>
        <begin position="292"/>
        <end position="408"/>
    </location>
</feature>
<dbReference type="InParanoid" id="A0A2V0NNQ2"/>
<keyword evidence="1" id="KW-0732">Signal</keyword>
<dbReference type="Proteomes" id="UP000247498">
    <property type="component" value="Unassembled WGS sequence"/>
</dbReference>
<dbReference type="STRING" id="307507.A0A2V0NNQ2"/>
<accession>A0A2V0NNQ2</accession>
<comment type="caution">
    <text evidence="3">The sequence shown here is derived from an EMBL/GenBank/DDBJ whole genome shotgun (WGS) entry which is preliminary data.</text>
</comment>
<dbReference type="InterPro" id="IPR003587">
    <property type="entry name" value="Hint_dom_N"/>
</dbReference>
<protein>
    <recommendedName>
        <fullName evidence="2">Hint domain-containing protein</fullName>
    </recommendedName>
</protein>
<dbReference type="InterPro" id="IPR052140">
    <property type="entry name" value="Dev_Signal_Hedgehog-like"/>
</dbReference>
<proteinExistence type="predicted"/>
<dbReference type="Gene3D" id="2.170.16.10">
    <property type="entry name" value="Hedgehog/Intein (Hint) domain"/>
    <property type="match status" value="1"/>
</dbReference>
<name>A0A2V0NNQ2_9CHLO</name>
<dbReference type="PANTHER" id="PTHR46706:SF12">
    <property type="entry name" value="PROTEIN QUA-1-RELATED"/>
    <property type="match status" value="1"/>
</dbReference>
<dbReference type="InterPro" id="IPR001767">
    <property type="entry name" value="Hedgehog_Hint"/>
</dbReference>
<keyword evidence="4" id="KW-1185">Reference proteome</keyword>
<evidence type="ECO:0000259" key="2">
    <source>
        <dbReference type="SMART" id="SM00306"/>
    </source>
</evidence>
<dbReference type="EMBL" id="BDRX01000007">
    <property type="protein sequence ID" value="GBF88859.1"/>
    <property type="molecule type" value="Genomic_DNA"/>
</dbReference>
<evidence type="ECO:0000313" key="3">
    <source>
        <dbReference type="EMBL" id="GBF88859.1"/>
    </source>
</evidence>
<feature type="signal peptide" evidence="1">
    <location>
        <begin position="1"/>
        <end position="19"/>
    </location>
</feature>